<organism evidence="10 11">
    <name type="scientific">Erythroxylum novogranatense</name>
    <dbReference type="NCBI Taxonomy" id="1862640"/>
    <lineage>
        <taxon>Eukaryota</taxon>
        <taxon>Viridiplantae</taxon>
        <taxon>Streptophyta</taxon>
        <taxon>Embryophyta</taxon>
        <taxon>Tracheophyta</taxon>
        <taxon>Spermatophyta</taxon>
        <taxon>Magnoliopsida</taxon>
        <taxon>eudicotyledons</taxon>
        <taxon>Gunneridae</taxon>
        <taxon>Pentapetalae</taxon>
        <taxon>rosids</taxon>
        <taxon>fabids</taxon>
        <taxon>Malpighiales</taxon>
        <taxon>Erythroxylaceae</taxon>
        <taxon>Erythroxylum</taxon>
    </lineage>
</organism>
<dbReference type="InterPro" id="IPR029413">
    <property type="entry name" value="RG-lyase_II"/>
</dbReference>
<dbReference type="InterPro" id="IPR013784">
    <property type="entry name" value="Carb-bd-like_fold"/>
</dbReference>
<dbReference type="SUPFAM" id="SSF49785">
    <property type="entry name" value="Galactose-binding domain-like"/>
    <property type="match status" value="1"/>
</dbReference>
<name>A0AAV8T885_9ROSI</name>
<dbReference type="InterPro" id="IPR011013">
    <property type="entry name" value="Gal_mutarotase_sf_dom"/>
</dbReference>
<dbReference type="Pfam" id="PF14686">
    <property type="entry name" value="fn3_3"/>
    <property type="match status" value="1"/>
</dbReference>
<evidence type="ECO:0000313" key="10">
    <source>
        <dbReference type="EMBL" id="KAJ8762438.1"/>
    </source>
</evidence>
<dbReference type="Proteomes" id="UP001159364">
    <property type="component" value="Linkage Group LG06"/>
</dbReference>
<dbReference type="AlphaFoldDB" id="A0AAV8T885"/>
<evidence type="ECO:0000259" key="8">
    <source>
        <dbReference type="Pfam" id="PF14683"/>
    </source>
</evidence>
<evidence type="ECO:0000313" key="11">
    <source>
        <dbReference type="Proteomes" id="UP001159364"/>
    </source>
</evidence>
<evidence type="ECO:0000256" key="6">
    <source>
        <dbReference type="ARBA" id="ARBA00022729"/>
    </source>
</evidence>
<comment type="similarity">
    <text evidence="3">Belongs to the polysaccharide lyase 4 family.</text>
</comment>
<dbReference type="PANTHER" id="PTHR32018">
    <property type="entry name" value="RHAMNOGALACTURONATE LYASE FAMILY PROTEIN"/>
    <property type="match status" value="1"/>
</dbReference>
<gene>
    <name evidence="10" type="ORF">K2173_007877</name>
</gene>
<dbReference type="InterPro" id="IPR014718">
    <property type="entry name" value="GH-type_carb-bd"/>
</dbReference>
<dbReference type="Pfam" id="PF06045">
    <property type="entry name" value="Rhamnogal_lyase"/>
    <property type="match status" value="1"/>
</dbReference>
<keyword evidence="5" id="KW-0964">Secreted</keyword>
<evidence type="ECO:0000256" key="7">
    <source>
        <dbReference type="ARBA" id="ARBA00023239"/>
    </source>
</evidence>
<sequence>MNYFIIFKQQFSNITSINVSFHYKSFHSILFNFITLKTFRHHKHSLNIIKLRLPMSTPAVQLQIEDDHVVMDNGIVQVTLSNPGGIVTGIQYNGIDNLLAVDDEIHRGYWDYVWSEAGSTGTTGTFDIFEGTSFRVVMESEDQVEISFARTWDSSLEGKFASLNLDKRFIMLRNSSGFYAYSIFEHLAEWPPFNLPQIRIVFKLRKDKFHYMAIADNRQRFMPLPDDRLPERSQPLVVPEAVLLVDPVETEFKGEVDDKYEYSSENQDLHVHGWICFDPPVGFWQITPSSEFRSGGPLKQNLTSHVGPYALAMFISAHYGGEDLVLKFSPNEAWKKVFGPVFIYVNSAMDKTHALSLWDDAKIQSFKEVQSWPYSFPDSEDFPRSDQRGKVSGRLQIRDRYVSKENYSVRGAYVGLAPPGDAGSWQTEGKGYQFWTRTDADGYFSISHVRTGNYNLYAWVPGVIGDYRNDTIIVITPGCDVNLGDLLFEPPRDGPTLWDIGIPDRSAAEFYVPQPNPKYINKLYVNHPDRFRQYGLWERYADLYPEGDLVYTVGVSDYKKDWFYAQVNRKKDDDDTYTATTWQIKFELERLDQTGNYKLRLALATANIAELQVRINDAKADPPLFSTGETGHDNTLVRHGIHGLYRLYNVEIPAITDSPVQGIMYDYIRLEGPPTPAKIF</sequence>
<comment type="catalytic activity">
    <reaction evidence="1">
        <text>Endotype eliminative cleavage of L-alpha-rhamnopyranosyl-(1-&gt;4)-alpha-D-galactopyranosyluronic acid bonds of rhamnogalacturonan I domains in ramified hairy regions of pectin leaving L-rhamnopyranose at the reducing end and 4-deoxy-4,5-unsaturated D-galactopyranosyluronic acid at the non-reducing end.</text>
        <dbReference type="EC" id="4.2.2.23"/>
    </reaction>
</comment>
<protein>
    <recommendedName>
        <fullName evidence="4">rhamnogalacturonan endolyase</fullName>
        <ecNumber evidence="4">4.2.2.23</ecNumber>
    </recommendedName>
</protein>
<evidence type="ECO:0000256" key="5">
    <source>
        <dbReference type="ARBA" id="ARBA00022525"/>
    </source>
</evidence>
<evidence type="ECO:0000256" key="4">
    <source>
        <dbReference type="ARBA" id="ARBA00012437"/>
    </source>
</evidence>
<proteinExistence type="inferred from homology"/>
<dbReference type="SUPFAM" id="SSF74650">
    <property type="entry name" value="Galactose mutarotase-like"/>
    <property type="match status" value="1"/>
</dbReference>
<dbReference type="EMBL" id="JAIWQS010000006">
    <property type="protein sequence ID" value="KAJ8762438.1"/>
    <property type="molecule type" value="Genomic_DNA"/>
</dbReference>
<evidence type="ECO:0000259" key="9">
    <source>
        <dbReference type="Pfam" id="PF14686"/>
    </source>
</evidence>
<dbReference type="CDD" id="cd10320">
    <property type="entry name" value="RGL4_N"/>
    <property type="match status" value="1"/>
</dbReference>
<dbReference type="SUPFAM" id="SSF49452">
    <property type="entry name" value="Starch-binding domain-like"/>
    <property type="match status" value="1"/>
</dbReference>
<dbReference type="Pfam" id="PF14683">
    <property type="entry name" value="CBM-like"/>
    <property type="match status" value="1"/>
</dbReference>
<reference evidence="10 11" key="1">
    <citation type="submission" date="2021-09" db="EMBL/GenBank/DDBJ databases">
        <title>Genomic insights and catalytic innovation underlie evolution of tropane alkaloids biosynthesis.</title>
        <authorList>
            <person name="Wang Y.-J."/>
            <person name="Tian T."/>
            <person name="Huang J.-P."/>
            <person name="Huang S.-X."/>
        </authorList>
    </citation>
    <scope>NUCLEOTIDE SEQUENCE [LARGE SCALE GENOMIC DNA]</scope>
    <source>
        <strain evidence="10">KIB-2018</strain>
        <tissue evidence="10">Leaf</tissue>
    </source>
</reference>
<dbReference type="Gene3D" id="2.70.98.10">
    <property type="match status" value="1"/>
</dbReference>
<comment type="subcellular location">
    <subcellularLocation>
        <location evidence="2">Secreted</location>
    </subcellularLocation>
</comment>
<feature type="domain" description="Rhamnogalacturonan lyase" evidence="9">
    <location>
        <begin position="410"/>
        <end position="482"/>
    </location>
</feature>
<dbReference type="PANTHER" id="PTHR32018:SF16">
    <property type="entry name" value="RHAMNOGALACTURONAN ENDOLYASE"/>
    <property type="match status" value="1"/>
</dbReference>
<evidence type="ECO:0000256" key="2">
    <source>
        <dbReference type="ARBA" id="ARBA00004613"/>
    </source>
</evidence>
<keyword evidence="7" id="KW-0456">Lyase</keyword>
<dbReference type="GO" id="GO:0005975">
    <property type="term" value="P:carbohydrate metabolic process"/>
    <property type="evidence" value="ECO:0007669"/>
    <property type="project" value="InterPro"/>
</dbReference>
<dbReference type="InterPro" id="IPR010325">
    <property type="entry name" value="Rhamnogal_lyase"/>
</dbReference>
<dbReference type="EC" id="4.2.2.23" evidence="4"/>
<dbReference type="GO" id="GO:0030246">
    <property type="term" value="F:carbohydrate binding"/>
    <property type="evidence" value="ECO:0007669"/>
    <property type="project" value="InterPro"/>
</dbReference>
<dbReference type="InterPro" id="IPR008979">
    <property type="entry name" value="Galactose-bd-like_sf"/>
</dbReference>
<feature type="domain" description="Rhamnogalacturonan lyase" evidence="8">
    <location>
        <begin position="496"/>
        <end position="654"/>
    </location>
</feature>
<dbReference type="GO" id="GO:0005576">
    <property type="term" value="C:extracellular region"/>
    <property type="evidence" value="ECO:0007669"/>
    <property type="project" value="UniProtKB-SubCell"/>
</dbReference>
<dbReference type="CDD" id="cd10316">
    <property type="entry name" value="RGL4_M"/>
    <property type="match status" value="1"/>
</dbReference>
<dbReference type="InterPro" id="IPR051850">
    <property type="entry name" value="Polysacch_Lyase_4"/>
</dbReference>
<dbReference type="Gene3D" id="2.60.120.260">
    <property type="entry name" value="Galactose-binding domain-like"/>
    <property type="match status" value="1"/>
</dbReference>
<evidence type="ECO:0000256" key="3">
    <source>
        <dbReference type="ARBA" id="ARBA00010418"/>
    </source>
</evidence>
<keyword evidence="11" id="KW-1185">Reference proteome</keyword>
<keyword evidence="6" id="KW-0732">Signal</keyword>
<comment type="caution">
    <text evidence="10">The sequence shown here is derived from an EMBL/GenBank/DDBJ whole genome shotgun (WGS) entry which is preliminary data.</text>
</comment>
<evidence type="ECO:0000256" key="1">
    <source>
        <dbReference type="ARBA" id="ARBA00001324"/>
    </source>
</evidence>
<dbReference type="InterPro" id="IPR029411">
    <property type="entry name" value="RG-lyase_III"/>
</dbReference>
<dbReference type="Gene3D" id="2.60.40.1120">
    <property type="entry name" value="Carboxypeptidase-like, regulatory domain"/>
    <property type="match status" value="1"/>
</dbReference>
<dbReference type="FunFam" id="2.60.40.1120:FF:000033">
    <property type="entry name" value="Rhamnogalacturonate lyase B"/>
    <property type="match status" value="1"/>
</dbReference>
<dbReference type="CDD" id="cd10317">
    <property type="entry name" value="RGL4_C"/>
    <property type="match status" value="1"/>
</dbReference>
<accession>A0AAV8T885</accession>
<dbReference type="GO" id="GO:0102210">
    <property type="term" value="F:rhamnogalacturonan endolyase activity"/>
    <property type="evidence" value="ECO:0007669"/>
    <property type="project" value="UniProtKB-EC"/>
</dbReference>